<evidence type="ECO:0000256" key="1">
    <source>
        <dbReference type="SAM" id="MobiDB-lite"/>
    </source>
</evidence>
<name>A0AAW1Q3E2_9CHLO</name>
<protein>
    <submittedName>
        <fullName evidence="2">Uncharacterized protein</fullName>
    </submittedName>
</protein>
<gene>
    <name evidence="2" type="ORF">WJX72_009638</name>
</gene>
<dbReference type="Proteomes" id="UP001489004">
    <property type="component" value="Unassembled WGS sequence"/>
</dbReference>
<organism evidence="2 3">
    <name type="scientific">[Myrmecia] bisecta</name>
    <dbReference type="NCBI Taxonomy" id="41462"/>
    <lineage>
        <taxon>Eukaryota</taxon>
        <taxon>Viridiplantae</taxon>
        <taxon>Chlorophyta</taxon>
        <taxon>core chlorophytes</taxon>
        <taxon>Trebouxiophyceae</taxon>
        <taxon>Trebouxiales</taxon>
        <taxon>Trebouxiaceae</taxon>
        <taxon>Myrmecia</taxon>
    </lineage>
</organism>
<feature type="compositionally biased region" description="Polar residues" evidence="1">
    <location>
        <begin position="1"/>
        <end position="12"/>
    </location>
</feature>
<sequence length="437" mass="47839">MQRTSGSSYSSIESDKLADSAPSSTSGRPMLPDYAGELRLNGASGPRRVLFSHASHQARDPFADVQILEVDSQHIFAAVLTSRAAALGDQYLRRNFHRELLKQIKVQGGNIAKAFKVSMANMDSAFRSLHPFNSTILDGVQLTAAYVDLTDNKLYMAGNGECGCVVGSTNSQGDVEVVAEIGLARLPDHDAHQAGITTVQLTEAVDTIILGSQGYWREMAPKKALLRLQHHQESTPAANGGNASAHLVNFALHAVTQRTRRQKDPRMRSLRSVTNLQSLWKGDKSNFKWGGRQPLRRRAGDVHGDISIISLRLDWQDAEAGTPKVRRSVSKRLRLGLAKLGSPSSKAATASHASAAQHWDLLRMHFLHHALDSRRDTRQMWYAAVERALVQHRQQREQEQAVEAAQLLKESLSDAAAALKVPALSQAPPVSPLVKAC</sequence>
<reference evidence="2 3" key="1">
    <citation type="journal article" date="2024" name="Nat. Commun.">
        <title>Phylogenomics reveals the evolutionary origins of lichenization in chlorophyte algae.</title>
        <authorList>
            <person name="Puginier C."/>
            <person name="Libourel C."/>
            <person name="Otte J."/>
            <person name="Skaloud P."/>
            <person name="Haon M."/>
            <person name="Grisel S."/>
            <person name="Petersen M."/>
            <person name="Berrin J.G."/>
            <person name="Delaux P.M."/>
            <person name="Dal Grande F."/>
            <person name="Keller J."/>
        </authorList>
    </citation>
    <scope>NUCLEOTIDE SEQUENCE [LARGE SCALE GENOMIC DNA]</scope>
    <source>
        <strain evidence="2 3">SAG 2043</strain>
    </source>
</reference>
<accession>A0AAW1Q3E2</accession>
<evidence type="ECO:0000313" key="2">
    <source>
        <dbReference type="EMBL" id="KAK9814679.1"/>
    </source>
</evidence>
<feature type="region of interest" description="Disordered" evidence="1">
    <location>
        <begin position="1"/>
        <end position="37"/>
    </location>
</feature>
<dbReference type="Gene3D" id="3.60.40.10">
    <property type="entry name" value="PPM-type phosphatase domain"/>
    <property type="match status" value="1"/>
</dbReference>
<dbReference type="InterPro" id="IPR036457">
    <property type="entry name" value="PPM-type-like_dom_sf"/>
</dbReference>
<dbReference type="EMBL" id="JALJOR010000007">
    <property type="protein sequence ID" value="KAK9814679.1"/>
    <property type="molecule type" value="Genomic_DNA"/>
</dbReference>
<dbReference type="AlphaFoldDB" id="A0AAW1Q3E2"/>
<comment type="caution">
    <text evidence="2">The sequence shown here is derived from an EMBL/GenBank/DDBJ whole genome shotgun (WGS) entry which is preliminary data.</text>
</comment>
<evidence type="ECO:0000313" key="3">
    <source>
        <dbReference type="Proteomes" id="UP001489004"/>
    </source>
</evidence>
<proteinExistence type="predicted"/>
<keyword evidence="3" id="KW-1185">Reference proteome</keyword>
<dbReference type="SUPFAM" id="SSF81606">
    <property type="entry name" value="PP2C-like"/>
    <property type="match status" value="1"/>
</dbReference>